<organism evidence="2">
    <name type="scientific">Tanacetum cinerariifolium</name>
    <name type="common">Dalmatian daisy</name>
    <name type="synonym">Chrysanthemum cinerariifolium</name>
    <dbReference type="NCBI Taxonomy" id="118510"/>
    <lineage>
        <taxon>Eukaryota</taxon>
        <taxon>Viridiplantae</taxon>
        <taxon>Streptophyta</taxon>
        <taxon>Embryophyta</taxon>
        <taxon>Tracheophyta</taxon>
        <taxon>Spermatophyta</taxon>
        <taxon>Magnoliopsida</taxon>
        <taxon>eudicotyledons</taxon>
        <taxon>Gunneridae</taxon>
        <taxon>Pentapetalae</taxon>
        <taxon>asterids</taxon>
        <taxon>campanulids</taxon>
        <taxon>Asterales</taxon>
        <taxon>Asteraceae</taxon>
        <taxon>Asteroideae</taxon>
        <taxon>Anthemideae</taxon>
        <taxon>Anthemidinae</taxon>
        <taxon>Tanacetum</taxon>
    </lineage>
</organism>
<feature type="region of interest" description="Disordered" evidence="1">
    <location>
        <begin position="458"/>
        <end position="518"/>
    </location>
</feature>
<feature type="compositionally biased region" description="Basic and acidic residues" evidence="1">
    <location>
        <begin position="505"/>
        <end position="518"/>
    </location>
</feature>
<feature type="compositionally biased region" description="Polar residues" evidence="1">
    <location>
        <begin position="469"/>
        <end position="479"/>
    </location>
</feature>
<evidence type="ECO:0000313" key="2">
    <source>
        <dbReference type="EMBL" id="GEU48632.1"/>
    </source>
</evidence>
<keyword evidence="2" id="KW-0808">Transferase</keyword>
<proteinExistence type="predicted"/>
<accession>A0A6L2KIZ5</accession>
<dbReference type="GO" id="GO:0016301">
    <property type="term" value="F:kinase activity"/>
    <property type="evidence" value="ECO:0007669"/>
    <property type="project" value="UniProtKB-KW"/>
</dbReference>
<protein>
    <submittedName>
        <fullName evidence="2">Xylulose kinase-1</fullName>
    </submittedName>
</protein>
<keyword evidence="2" id="KW-0418">Kinase</keyword>
<gene>
    <name evidence="2" type="ORF">Tci_020610</name>
</gene>
<reference evidence="2" key="1">
    <citation type="journal article" date="2019" name="Sci. Rep.">
        <title>Draft genome of Tanacetum cinerariifolium, the natural source of mosquito coil.</title>
        <authorList>
            <person name="Yamashiro T."/>
            <person name="Shiraishi A."/>
            <person name="Satake H."/>
            <person name="Nakayama K."/>
        </authorList>
    </citation>
    <scope>NUCLEOTIDE SEQUENCE</scope>
</reference>
<evidence type="ECO:0000256" key="1">
    <source>
        <dbReference type="SAM" id="MobiDB-lite"/>
    </source>
</evidence>
<name>A0A6L2KIZ5_TANCI</name>
<dbReference type="AlphaFoldDB" id="A0A6L2KIZ5"/>
<comment type="caution">
    <text evidence="2">The sequence shown here is derived from an EMBL/GenBank/DDBJ whole genome shotgun (WGS) entry which is preliminary data.</text>
</comment>
<dbReference type="EMBL" id="BKCJ010002448">
    <property type="protein sequence ID" value="GEU48632.1"/>
    <property type="molecule type" value="Genomic_DNA"/>
</dbReference>
<sequence>MVFNSPYYYYEELASLEQTVTVPASRYIVPTGSIIVTTGRNSLKITGRGTDGSLIFLPPATVEEHLAVQRESKARTTLLQSIPDDHIADFHYMDDARDIWNAVKARFGENVKSKKMRKSILNLENQRWTKTSSYDDLYYKLKTLEMDIKGYSTFSLSQSAGPSHIAFVSATSTNKNLSYGDCPNLSSTTTYSVPSNSKTGTNRTCNVIEDVLQLFVADTEPEQQLAYEDLKQIDEKLEGKLTLIRQNLLGSTSRRSDATSVNKEAIFLGNSWQREVMTSRDTPLSRIRRLEERKKIQKPWVLTIEFENTSNLLKYSEKLNADCETTKKDLQTKLDNHLLQTKKWRTSSKNLYKLIDSSMSVRTKVGLGFTDYISQNELRWDDSAFSVFTTTFEDVEGRPTFHRFAKLNSMKTVPPPLTGDYTSLSDHTDLDESQMVYGIKSSTSNDFESVTNDFVSCDDSDKSSEDNTSDFASCDSSGKSSEHKPTNIESNVRTKGFVITQSHKRGNEEMKLEITKKK</sequence>